<dbReference type="EMBL" id="JYLN01000001">
    <property type="protein sequence ID" value="KRP74815.1"/>
    <property type="molecule type" value="Genomic_DNA"/>
</dbReference>
<gene>
    <name evidence="2" type="ORF">TX23_01075</name>
</gene>
<dbReference type="AlphaFoldDB" id="A0A0R3ANH6"/>
<organism evidence="2 3">
    <name type="scientific">Pseudomonas paralactis</name>
    <dbReference type="NCBI Taxonomy" id="1615673"/>
    <lineage>
        <taxon>Bacteria</taxon>
        <taxon>Pseudomonadati</taxon>
        <taxon>Pseudomonadota</taxon>
        <taxon>Gammaproteobacteria</taxon>
        <taxon>Pseudomonadales</taxon>
        <taxon>Pseudomonadaceae</taxon>
        <taxon>Pseudomonas</taxon>
    </lineage>
</organism>
<reference evidence="2 3" key="1">
    <citation type="submission" date="2015-02" db="EMBL/GenBank/DDBJ databases">
        <title>Two Pseudomonas sp. nov., isolated from raw milk.</title>
        <authorList>
            <person name="Wenning M."/>
            <person name="von Neubeck M."/>
            <person name="Huptas C."/>
            <person name="Scherer S."/>
        </authorList>
    </citation>
    <scope>NUCLEOTIDE SEQUENCE [LARGE SCALE GENOMIC DNA]</scope>
    <source>
        <strain evidence="2 3">DSM 29164</strain>
    </source>
</reference>
<evidence type="ECO:0000256" key="1">
    <source>
        <dbReference type="SAM" id="MobiDB-lite"/>
    </source>
</evidence>
<sequence>MKHNENGSVTFEIGDQVGDTTTGSERFGQVKALKGDLLVVESNQSAGVTWEVEEKLCFPD</sequence>
<evidence type="ECO:0000313" key="2">
    <source>
        <dbReference type="EMBL" id="KRP74815.1"/>
    </source>
</evidence>
<dbReference type="PATRIC" id="fig|1615673.3.peg.1137"/>
<name>A0A0R3ANH6_9PSED</name>
<accession>A0A0R3ANH6</accession>
<feature type="region of interest" description="Disordered" evidence="1">
    <location>
        <begin position="1"/>
        <end position="22"/>
    </location>
</feature>
<dbReference type="RefSeq" id="WP_057700656.1">
    <property type="nucleotide sequence ID" value="NZ_JYLN01000001.1"/>
</dbReference>
<proteinExistence type="predicted"/>
<evidence type="ECO:0000313" key="3">
    <source>
        <dbReference type="Proteomes" id="UP000050852"/>
    </source>
</evidence>
<protein>
    <submittedName>
        <fullName evidence="2">Uncharacterized protein</fullName>
    </submittedName>
</protein>
<comment type="caution">
    <text evidence="2">The sequence shown here is derived from an EMBL/GenBank/DDBJ whole genome shotgun (WGS) entry which is preliminary data.</text>
</comment>
<dbReference type="Proteomes" id="UP000050852">
    <property type="component" value="Unassembled WGS sequence"/>
</dbReference>